<dbReference type="GO" id="GO:0006491">
    <property type="term" value="P:N-glycan processing"/>
    <property type="evidence" value="ECO:0007669"/>
    <property type="project" value="TreeGrafter"/>
</dbReference>
<comment type="caution">
    <text evidence="5">The sequence shown here is derived from an EMBL/GenBank/DDBJ whole genome shotgun (WGS) entry which is preliminary data.</text>
</comment>
<dbReference type="InterPro" id="IPR002172">
    <property type="entry name" value="LDrepeatLR_classA_rpt"/>
</dbReference>
<dbReference type="CDD" id="cd00112">
    <property type="entry name" value="LDLa"/>
    <property type="match status" value="1"/>
</dbReference>
<protein>
    <recommendedName>
        <fullName evidence="4">MRH domain-containing protein</fullName>
    </recommendedName>
</protein>
<dbReference type="AlphaFoldDB" id="A0A8T1WTL8"/>
<dbReference type="Pfam" id="PF13015">
    <property type="entry name" value="PRKCSH_1"/>
    <property type="match status" value="1"/>
</dbReference>
<dbReference type="EMBL" id="JAGDFL010000227">
    <property type="protein sequence ID" value="KAG7395099.1"/>
    <property type="molecule type" value="Genomic_DNA"/>
</dbReference>
<keyword evidence="3" id="KW-1015">Disulfide bond</keyword>
<proteinExistence type="predicted"/>
<keyword evidence="6" id="KW-1185">Reference proteome</keyword>
<dbReference type="InterPro" id="IPR044865">
    <property type="entry name" value="MRH_dom"/>
</dbReference>
<reference evidence="5" key="1">
    <citation type="submission" date="2021-02" db="EMBL/GenBank/DDBJ databases">
        <authorList>
            <person name="Palmer J.M."/>
        </authorList>
    </citation>
    <scope>NUCLEOTIDE SEQUENCE</scope>
    <source>
        <strain evidence="5">SCRP23</strain>
    </source>
</reference>
<dbReference type="GO" id="GO:0017177">
    <property type="term" value="C:glucosidase II complex"/>
    <property type="evidence" value="ECO:0007669"/>
    <property type="project" value="TreeGrafter"/>
</dbReference>
<dbReference type="PANTHER" id="PTHR12630">
    <property type="entry name" value="N-LINKED OLIGOSACCHARIDE PROCESSING"/>
    <property type="match status" value="1"/>
</dbReference>
<evidence type="ECO:0000313" key="6">
    <source>
        <dbReference type="Proteomes" id="UP000693981"/>
    </source>
</evidence>
<dbReference type="Pfam" id="PF12999">
    <property type="entry name" value="PRKCSH-like"/>
    <property type="match status" value="1"/>
</dbReference>
<evidence type="ECO:0000256" key="3">
    <source>
        <dbReference type="ARBA" id="ARBA00023157"/>
    </source>
</evidence>
<dbReference type="InterPro" id="IPR028146">
    <property type="entry name" value="PRKCSH_N"/>
</dbReference>
<keyword evidence="1" id="KW-0732">Signal</keyword>
<dbReference type="OrthoDB" id="28322at2759"/>
<evidence type="ECO:0000256" key="2">
    <source>
        <dbReference type="ARBA" id="ARBA00022824"/>
    </source>
</evidence>
<dbReference type="Proteomes" id="UP000693981">
    <property type="component" value="Unassembled WGS sequence"/>
</dbReference>
<dbReference type="InterPro" id="IPR036607">
    <property type="entry name" value="PRKCSH"/>
</dbReference>
<sequence length="460" mass="51263">MHVLASDSARRSLLLLSWSLIVAVASWLVLSIEVVPHVAASSVHNGRFPIEEAFDEDEDDDDWDFMDDNAILQLSKGLSNGILAGSEAQTMACVLSLPAEQVDDDYCDCEDGSDEPTTAACSHLLLRNTGAQSASGLQFNCRADGKQIASAFVADGVCDCCDGSDESAGKCQNTCAKEWKMKLENLQKRLHVVRDGERIRKQYAAGAVEKVTKLTTDFNRLAESFSAGQRAFEDLQQKAQQNPELRGQVEQAYHVLRTAQYITYIQSRVADRGTFSDAVWKPAFAELVGQCFPFTVNEKQLKGGTPNVIPREYVMVLCPFQNVTQNEPSYPAWTTAEHLTKAGVARQEEEEVPRPITLGIWNEWLMEDARFTRAQQYNHGEGCANGQERQTRVAFVCGLDNRVISAEELKMCVYELQFETPAVCSIAEEQALMDEIARVEKFPLNHHQQQQQQSASHEEL</sequence>
<dbReference type="SMART" id="SM00192">
    <property type="entry name" value="LDLa"/>
    <property type="match status" value="2"/>
</dbReference>
<dbReference type="InterPro" id="IPR039794">
    <property type="entry name" value="Gtb1-like"/>
</dbReference>
<dbReference type="PROSITE" id="PS51914">
    <property type="entry name" value="MRH"/>
    <property type="match status" value="1"/>
</dbReference>
<evidence type="ECO:0000313" key="5">
    <source>
        <dbReference type="EMBL" id="KAG7395099.1"/>
    </source>
</evidence>
<name>A0A8T1WTL8_9STRA</name>
<organism evidence="5 6">
    <name type="scientific">Phytophthora boehmeriae</name>
    <dbReference type="NCBI Taxonomy" id="109152"/>
    <lineage>
        <taxon>Eukaryota</taxon>
        <taxon>Sar</taxon>
        <taxon>Stramenopiles</taxon>
        <taxon>Oomycota</taxon>
        <taxon>Peronosporomycetes</taxon>
        <taxon>Peronosporales</taxon>
        <taxon>Peronosporaceae</taxon>
        <taxon>Phytophthora</taxon>
    </lineage>
</organism>
<keyword evidence="2" id="KW-0256">Endoplasmic reticulum</keyword>
<dbReference type="PANTHER" id="PTHR12630:SF1">
    <property type="entry name" value="GLUCOSIDASE 2 SUBUNIT BETA"/>
    <property type="match status" value="1"/>
</dbReference>
<gene>
    <name evidence="5" type="ORF">PHYBOEH_004251</name>
</gene>
<feature type="domain" description="MRH" evidence="4">
    <location>
        <begin position="289"/>
        <end position="426"/>
    </location>
</feature>
<evidence type="ECO:0000256" key="1">
    <source>
        <dbReference type="ARBA" id="ARBA00022729"/>
    </source>
</evidence>
<accession>A0A8T1WTL8</accession>
<evidence type="ECO:0000259" key="4">
    <source>
        <dbReference type="PROSITE" id="PS51914"/>
    </source>
</evidence>